<dbReference type="EMBL" id="JAPWDQ010000001">
    <property type="protein sequence ID" value="KAJ5495788.1"/>
    <property type="molecule type" value="Genomic_DNA"/>
</dbReference>
<accession>A0A9X0C2L9</accession>
<name>A0A9X0C2L9_9EURO</name>
<keyword evidence="2" id="KW-1185">Reference proteome</keyword>
<evidence type="ECO:0000313" key="2">
    <source>
        <dbReference type="Proteomes" id="UP001148312"/>
    </source>
</evidence>
<comment type="caution">
    <text evidence="1">The sequence shown here is derived from an EMBL/GenBank/DDBJ whole genome shotgun (WGS) entry which is preliminary data.</text>
</comment>
<protein>
    <submittedName>
        <fullName evidence="1">Uncharacterized protein</fullName>
    </submittedName>
</protein>
<dbReference type="AlphaFoldDB" id="A0A9X0C2L9"/>
<reference evidence="1" key="1">
    <citation type="submission" date="2022-12" db="EMBL/GenBank/DDBJ databases">
        <authorList>
            <person name="Petersen C."/>
        </authorList>
    </citation>
    <scope>NUCLEOTIDE SEQUENCE</scope>
    <source>
        <strain evidence="1">IBT 30728</strain>
    </source>
</reference>
<dbReference type="RefSeq" id="XP_056794801.1">
    <property type="nucleotide sequence ID" value="XM_056930508.1"/>
</dbReference>
<gene>
    <name evidence="1" type="ORF">N7539_000904</name>
</gene>
<proteinExistence type="predicted"/>
<evidence type="ECO:0000313" key="1">
    <source>
        <dbReference type="EMBL" id="KAJ5495788.1"/>
    </source>
</evidence>
<reference evidence="1" key="2">
    <citation type="journal article" date="2023" name="IMA Fungus">
        <title>Comparative genomic study of the Penicillium genus elucidates a diverse pangenome and 15 lateral gene transfer events.</title>
        <authorList>
            <person name="Petersen C."/>
            <person name="Sorensen T."/>
            <person name="Nielsen M.R."/>
            <person name="Sondergaard T.E."/>
            <person name="Sorensen J.L."/>
            <person name="Fitzpatrick D.A."/>
            <person name="Frisvad J.C."/>
            <person name="Nielsen K.L."/>
        </authorList>
    </citation>
    <scope>NUCLEOTIDE SEQUENCE</scope>
    <source>
        <strain evidence="1">IBT 30728</strain>
    </source>
</reference>
<dbReference type="Proteomes" id="UP001148312">
    <property type="component" value="Unassembled WGS sequence"/>
</dbReference>
<organism evidence="1 2">
    <name type="scientific">Penicillium diatomitis</name>
    <dbReference type="NCBI Taxonomy" id="2819901"/>
    <lineage>
        <taxon>Eukaryota</taxon>
        <taxon>Fungi</taxon>
        <taxon>Dikarya</taxon>
        <taxon>Ascomycota</taxon>
        <taxon>Pezizomycotina</taxon>
        <taxon>Eurotiomycetes</taxon>
        <taxon>Eurotiomycetidae</taxon>
        <taxon>Eurotiales</taxon>
        <taxon>Aspergillaceae</taxon>
        <taxon>Penicillium</taxon>
    </lineage>
</organism>
<dbReference type="GeneID" id="81620757"/>
<sequence length="80" mass="9081">MDFMRDHHIPVSDAEVQSVKMIMCKSNNKGAVSRRMRMGMAEERTRCRYGGIRQPTEACIERAVVVGRVQTPKQSQDLDG</sequence>